<keyword evidence="1" id="KW-0812">Transmembrane</keyword>
<sequence>MSPWILLGGGLIGLGVFLLVREAFPAPPALAAALQRFDTSPRRTPSPVGSELSWRVGRWLAARITGSALDVRIPRKDLALLGKSVEGYLAQKLALAVFGLAAPTLVWTLFMPTVPWVLSTGFTALYALFMFLAPDIAVRSQARDAREEFRTALIAYLDLVKMARAGGAGPAEALEAPARICHGWAFERLAAVLDPTARGTRDTWDELTRLAEEIGVRELADTAAIARRAGLQGARILDSLTAKAGSLREQQLARALTRAKSRTESMTVPVALSVIGYLILLGYPAYARIVGG</sequence>
<comment type="caution">
    <text evidence="2">The sequence shown here is derived from an EMBL/GenBank/DDBJ whole genome shotgun (WGS) entry which is preliminary data.</text>
</comment>
<evidence type="ECO:0000313" key="3">
    <source>
        <dbReference type="Proteomes" id="UP001500683"/>
    </source>
</evidence>
<dbReference type="EMBL" id="BAAAZG010000061">
    <property type="protein sequence ID" value="GAA4101065.1"/>
    <property type="molecule type" value="Genomic_DNA"/>
</dbReference>
<evidence type="ECO:0000313" key="2">
    <source>
        <dbReference type="EMBL" id="GAA4101065.1"/>
    </source>
</evidence>
<evidence type="ECO:0008006" key="4">
    <source>
        <dbReference type="Google" id="ProtNLM"/>
    </source>
</evidence>
<evidence type="ECO:0000256" key="1">
    <source>
        <dbReference type="SAM" id="Phobius"/>
    </source>
</evidence>
<protein>
    <recommendedName>
        <fullName evidence="4">Type II secretion system protein GspF domain-containing protein</fullName>
    </recommendedName>
</protein>
<proteinExistence type="predicted"/>
<reference evidence="3" key="1">
    <citation type="journal article" date="2019" name="Int. J. Syst. Evol. Microbiol.">
        <title>The Global Catalogue of Microorganisms (GCM) 10K type strain sequencing project: providing services to taxonomists for standard genome sequencing and annotation.</title>
        <authorList>
            <consortium name="The Broad Institute Genomics Platform"/>
            <consortium name="The Broad Institute Genome Sequencing Center for Infectious Disease"/>
            <person name="Wu L."/>
            <person name="Ma J."/>
        </authorList>
    </citation>
    <scope>NUCLEOTIDE SEQUENCE [LARGE SCALE GENOMIC DNA]</scope>
    <source>
        <strain evidence="3">JCM 16702</strain>
    </source>
</reference>
<accession>A0ABP7X0X1</accession>
<name>A0ABP7X0X1_9ACTN</name>
<feature type="transmembrane region" description="Helical" evidence="1">
    <location>
        <begin position="93"/>
        <end position="110"/>
    </location>
</feature>
<organism evidence="2 3">
    <name type="scientific">Actinomadura miaoliensis</name>
    <dbReference type="NCBI Taxonomy" id="430685"/>
    <lineage>
        <taxon>Bacteria</taxon>
        <taxon>Bacillati</taxon>
        <taxon>Actinomycetota</taxon>
        <taxon>Actinomycetes</taxon>
        <taxon>Streptosporangiales</taxon>
        <taxon>Thermomonosporaceae</taxon>
        <taxon>Actinomadura</taxon>
    </lineage>
</organism>
<keyword evidence="3" id="KW-1185">Reference proteome</keyword>
<dbReference type="PANTHER" id="PTHR35007">
    <property type="entry name" value="INTEGRAL MEMBRANE PROTEIN-RELATED"/>
    <property type="match status" value="1"/>
</dbReference>
<dbReference type="Proteomes" id="UP001500683">
    <property type="component" value="Unassembled WGS sequence"/>
</dbReference>
<gene>
    <name evidence="2" type="ORF">GCM10022214_78300</name>
</gene>
<feature type="transmembrane region" description="Helical" evidence="1">
    <location>
        <begin position="266"/>
        <end position="286"/>
    </location>
</feature>
<dbReference type="PANTHER" id="PTHR35007:SF1">
    <property type="entry name" value="PILUS ASSEMBLY PROTEIN"/>
    <property type="match status" value="1"/>
</dbReference>
<keyword evidence="1" id="KW-1133">Transmembrane helix</keyword>
<feature type="transmembrane region" description="Helical" evidence="1">
    <location>
        <begin position="116"/>
        <end position="138"/>
    </location>
</feature>
<keyword evidence="1" id="KW-0472">Membrane</keyword>
<dbReference type="RefSeq" id="WP_344957719.1">
    <property type="nucleotide sequence ID" value="NZ_BAAAZG010000061.1"/>
</dbReference>